<name>A0ABW1VE81_9MICO</name>
<sequence length="93" mass="10163">MNDDTDRWDPGSGATRGTELRAQRGILADLLHDVEAAQSSLSASLEFGEWRSDAQRAFAGKLEELRRKVARTARTIDDAIVAFDGSIARLTTS</sequence>
<organism evidence="1 2">
    <name type="scientific">Luethyella okanaganae</name>
    <dbReference type="NCBI Taxonomy" id="69372"/>
    <lineage>
        <taxon>Bacteria</taxon>
        <taxon>Bacillati</taxon>
        <taxon>Actinomycetota</taxon>
        <taxon>Actinomycetes</taxon>
        <taxon>Micrococcales</taxon>
        <taxon>Microbacteriaceae</taxon>
        <taxon>Luethyella</taxon>
    </lineage>
</organism>
<comment type="caution">
    <text evidence="1">The sequence shown here is derived from an EMBL/GenBank/DDBJ whole genome shotgun (WGS) entry which is preliminary data.</text>
</comment>
<dbReference type="Proteomes" id="UP001596306">
    <property type="component" value="Unassembled WGS sequence"/>
</dbReference>
<protein>
    <recommendedName>
        <fullName evidence="3">WXG100 family type VII secretion target</fullName>
    </recommendedName>
</protein>
<evidence type="ECO:0008006" key="3">
    <source>
        <dbReference type="Google" id="ProtNLM"/>
    </source>
</evidence>
<evidence type="ECO:0000313" key="2">
    <source>
        <dbReference type="Proteomes" id="UP001596306"/>
    </source>
</evidence>
<keyword evidence="2" id="KW-1185">Reference proteome</keyword>
<dbReference type="EMBL" id="JBHSTP010000002">
    <property type="protein sequence ID" value="MFC6356246.1"/>
    <property type="molecule type" value="Genomic_DNA"/>
</dbReference>
<accession>A0ABW1VE81</accession>
<gene>
    <name evidence="1" type="ORF">ACFQB0_09010</name>
</gene>
<evidence type="ECO:0000313" key="1">
    <source>
        <dbReference type="EMBL" id="MFC6356246.1"/>
    </source>
</evidence>
<reference evidence="2" key="1">
    <citation type="journal article" date="2019" name="Int. J. Syst. Evol. Microbiol.">
        <title>The Global Catalogue of Microorganisms (GCM) 10K type strain sequencing project: providing services to taxonomists for standard genome sequencing and annotation.</title>
        <authorList>
            <consortium name="The Broad Institute Genomics Platform"/>
            <consortium name="The Broad Institute Genome Sequencing Center for Infectious Disease"/>
            <person name="Wu L."/>
            <person name="Ma J."/>
        </authorList>
    </citation>
    <scope>NUCLEOTIDE SEQUENCE [LARGE SCALE GENOMIC DNA]</scope>
    <source>
        <strain evidence="2">CCUG 43304</strain>
    </source>
</reference>
<proteinExistence type="predicted"/>
<dbReference type="RefSeq" id="WP_386730397.1">
    <property type="nucleotide sequence ID" value="NZ_JBHSTP010000002.1"/>
</dbReference>